<dbReference type="EMBL" id="RFLX01000001">
    <property type="protein sequence ID" value="RMI26850.1"/>
    <property type="molecule type" value="Genomic_DNA"/>
</dbReference>
<keyword evidence="1 4" id="KW-0732">Signal</keyword>
<evidence type="ECO:0000313" key="8">
    <source>
        <dbReference type="EMBL" id="RMI26850.1"/>
    </source>
</evidence>
<dbReference type="InterPro" id="IPR007543">
    <property type="entry name" value="LptD_C"/>
</dbReference>
<comment type="caution">
    <text evidence="8">The sequence shown here is derived from an EMBL/GenBank/DDBJ whole genome shotgun (WGS) entry which is preliminary data.</text>
</comment>
<name>A0ABX9VPT4_9PROT</name>
<dbReference type="RefSeq" id="WP_122139805.1">
    <property type="nucleotide sequence ID" value="NZ_RFLX01000001.1"/>
</dbReference>
<comment type="subcellular location">
    <subcellularLocation>
        <location evidence="4">Cell outer membrane</location>
    </subcellularLocation>
</comment>
<comment type="caution">
    <text evidence="4">Lacks conserved residue(s) required for the propagation of feature annotation.</text>
</comment>
<evidence type="ECO:0000259" key="7">
    <source>
        <dbReference type="Pfam" id="PF04453"/>
    </source>
</evidence>
<dbReference type="Pfam" id="PF04453">
    <property type="entry name" value="LptD"/>
    <property type="match status" value="1"/>
</dbReference>
<feature type="domain" description="Organic solvent tolerance-like N-terminal" evidence="6">
    <location>
        <begin position="129"/>
        <end position="209"/>
    </location>
</feature>
<comment type="similarity">
    <text evidence="4">Belongs to the LptD family.</text>
</comment>
<dbReference type="InterPro" id="IPR020889">
    <property type="entry name" value="LipoPS_assembly_LptD"/>
</dbReference>
<evidence type="ECO:0000256" key="4">
    <source>
        <dbReference type="HAMAP-Rule" id="MF_01411"/>
    </source>
</evidence>
<proteinExistence type="inferred from homology"/>
<feature type="domain" description="LptD C-terminal" evidence="7">
    <location>
        <begin position="382"/>
        <end position="747"/>
    </location>
</feature>
<evidence type="ECO:0000256" key="5">
    <source>
        <dbReference type="SAM" id="MobiDB-lite"/>
    </source>
</evidence>
<dbReference type="Proteomes" id="UP000274097">
    <property type="component" value="Unassembled WGS sequence"/>
</dbReference>
<comment type="function">
    <text evidence="4">Involved in the assembly of lipopolysaccharide (LPS) at the surface of the outer membrane.</text>
</comment>
<keyword evidence="3 4" id="KW-0998">Cell outer membrane</keyword>
<evidence type="ECO:0000256" key="2">
    <source>
        <dbReference type="ARBA" id="ARBA00023136"/>
    </source>
</evidence>
<dbReference type="Pfam" id="PF03968">
    <property type="entry name" value="LptD_N"/>
    <property type="match status" value="1"/>
</dbReference>
<protein>
    <recommendedName>
        <fullName evidence="4">LPS-assembly protein LptD</fullName>
    </recommendedName>
</protein>
<feature type="region of interest" description="Disordered" evidence="5">
    <location>
        <begin position="78"/>
        <end position="123"/>
    </location>
</feature>
<dbReference type="PANTHER" id="PTHR30189:SF1">
    <property type="entry name" value="LPS-ASSEMBLY PROTEIN LPTD"/>
    <property type="match status" value="1"/>
</dbReference>
<feature type="region of interest" description="Disordered" evidence="5">
    <location>
        <begin position="1"/>
        <end position="21"/>
    </location>
</feature>
<reference evidence="8 9" key="1">
    <citation type="submission" date="2018-10" db="EMBL/GenBank/DDBJ databases">
        <title>Roseomonas sp. nov., isolated from feces of Tibetan antelopes in the Qinghai-Tibet plateau, China.</title>
        <authorList>
            <person name="Tian Z."/>
        </authorList>
    </citation>
    <scope>NUCLEOTIDE SEQUENCE [LARGE SCALE GENOMIC DNA]</scope>
    <source>
        <strain evidence="8 9">Z23</strain>
    </source>
</reference>
<dbReference type="InterPro" id="IPR005653">
    <property type="entry name" value="OstA-like_N"/>
</dbReference>
<sequence>MHRATHGAGNLPAGITTRRHARRGPHWRAVLLGGAALWPALLLPGGAFAQSTLGSGASGASGAGVGLGTGALGGGATQDLGVANPGSGSGTPAGGELSTPAIPGTAPPTAAAAPAPAPANDRESPVTFTADEVEYDQDKNLVTARGKVEAWQNERILRADTFTYNRETGVAVAEGNVQLLEPDGQVTFANRAELTGDMRNGVVEGLRARLAQNGKLAATGATRTNGNIVDMARVVYSSCDLCADDPTAPPLWQVRARIATHDKEEQRLRYRDATLEMGGWPVLYTPYLSHPDPSVPRQSGFLTPILGNSTFLGPFVQIPYYWAIDGSQDMTLRPTFATQEYPGLGLDYRRRFNSGTLNLSASAGNLSGGNIAENDKGLGAHIYSSGQFALDEHWRTGFNLNRASSQAYLRAWRYSAPRVLTSDVYLEGFWGSEGYARVDARAYQSLNDVDDKAVIPLVLPNAYAEYAYPRDSLGGYLTLDAGAFVVFRDEGTDTRRLTSRATYNLPKLDRFGGIWTLRSQMDLYGISADHLDQAPNFADRNSITTGNGNLRVALDWRMPFVRSAGEYGSQLLEPHVQLVTGPSTGRQTNIPNEDSIAFEFTDANLFALNRFTGRDRQEGGTRIDAAMRGAWFFPNGGQAEALVGRSFRASEEDVFYKGSGVEDRASDWVGRLRLSPVPWLDVLARARLDKDTLSNRLTETIARVGLGPISVSATYLFTTPNPALILTPRQDRNEVGGGVSARLGTYWRAGAFGRYDIQRDRPVAAGVNLTYEDECLVFNASYQRDWAEQSDINNYYPSGETLLFRIGFKTIGDFGFRAI</sequence>
<gene>
    <name evidence="4" type="primary">lptD</name>
    <name evidence="8" type="ORF">EBE87_00160</name>
</gene>
<evidence type="ECO:0000313" key="9">
    <source>
        <dbReference type="Proteomes" id="UP000274097"/>
    </source>
</evidence>
<evidence type="ECO:0000256" key="3">
    <source>
        <dbReference type="ARBA" id="ARBA00023237"/>
    </source>
</evidence>
<evidence type="ECO:0000259" key="6">
    <source>
        <dbReference type="Pfam" id="PF03968"/>
    </source>
</evidence>
<keyword evidence="2 4" id="KW-0472">Membrane</keyword>
<feature type="compositionally biased region" description="Low complexity" evidence="5">
    <location>
        <begin position="99"/>
        <end position="114"/>
    </location>
</feature>
<accession>A0ABX9VPT4</accession>
<comment type="subunit">
    <text evidence="4">Component of the lipopolysaccharide transport and assembly complex.</text>
</comment>
<evidence type="ECO:0000256" key="1">
    <source>
        <dbReference type="ARBA" id="ARBA00022729"/>
    </source>
</evidence>
<organism evidence="8 9">
    <name type="scientific">Teichococcus wenyumeiae</name>
    <dbReference type="NCBI Taxonomy" id="2478470"/>
    <lineage>
        <taxon>Bacteria</taxon>
        <taxon>Pseudomonadati</taxon>
        <taxon>Pseudomonadota</taxon>
        <taxon>Alphaproteobacteria</taxon>
        <taxon>Acetobacterales</taxon>
        <taxon>Roseomonadaceae</taxon>
        <taxon>Roseomonas</taxon>
    </lineage>
</organism>
<dbReference type="HAMAP" id="MF_01411">
    <property type="entry name" value="LPS_assembly_LptD"/>
    <property type="match status" value="1"/>
</dbReference>
<keyword evidence="9" id="KW-1185">Reference proteome</keyword>
<dbReference type="InterPro" id="IPR050218">
    <property type="entry name" value="LptD"/>
</dbReference>
<dbReference type="PANTHER" id="PTHR30189">
    <property type="entry name" value="LPS-ASSEMBLY PROTEIN"/>
    <property type="match status" value="1"/>
</dbReference>
<dbReference type="Gene3D" id="2.60.450.10">
    <property type="entry name" value="Lipopolysaccharide (LPS) transport protein A like domain"/>
    <property type="match status" value="1"/>
</dbReference>